<evidence type="ECO:0000313" key="2">
    <source>
        <dbReference type="EMBL" id="QDZ22012.1"/>
    </source>
</evidence>
<accession>A0A5B8MRW2</accession>
<evidence type="ECO:0000256" key="1">
    <source>
        <dbReference type="SAM" id="MobiDB-lite"/>
    </source>
</evidence>
<dbReference type="AlphaFoldDB" id="A0A5B8MRW2"/>
<feature type="compositionally biased region" description="Basic and acidic residues" evidence="1">
    <location>
        <begin position="1"/>
        <end position="20"/>
    </location>
</feature>
<keyword evidence="3" id="KW-1185">Reference proteome</keyword>
<name>A0A5B8MRW2_9CHLO</name>
<proteinExistence type="predicted"/>
<evidence type="ECO:0000313" key="3">
    <source>
        <dbReference type="Proteomes" id="UP000316726"/>
    </source>
</evidence>
<dbReference type="Proteomes" id="UP000316726">
    <property type="component" value="Chromosome 6"/>
</dbReference>
<sequence>MGGEGEGPKLPKLDLTKVEKGGACGSPPAPGSEAPLVVTARERDEAVERLREAGFFQPKRGEGEEARSSLDEKELAKLHSLMMSE</sequence>
<gene>
    <name evidence="2" type="ORF">A3770_06p45300</name>
</gene>
<dbReference type="EMBL" id="CP031039">
    <property type="protein sequence ID" value="QDZ22012.1"/>
    <property type="molecule type" value="Genomic_DNA"/>
</dbReference>
<protein>
    <submittedName>
        <fullName evidence="2">Uncharacterized protein</fullName>
    </submittedName>
</protein>
<feature type="region of interest" description="Disordered" evidence="1">
    <location>
        <begin position="1"/>
        <end position="34"/>
    </location>
</feature>
<organism evidence="2 3">
    <name type="scientific">Chloropicon primus</name>
    <dbReference type="NCBI Taxonomy" id="1764295"/>
    <lineage>
        <taxon>Eukaryota</taxon>
        <taxon>Viridiplantae</taxon>
        <taxon>Chlorophyta</taxon>
        <taxon>Chloropicophyceae</taxon>
        <taxon>Chloropicales</taxon>
        <taxon>Chloropicaceae</taxon>
        <taxon>Chloropicon</taxon>
    </lineage>
</organism>
<reference evidence="2 3" key="1">
    <citation type="submission" date="2018-07" db="EMBL/GenBank/DDBJ databases">
        <title>The complete nuclear genome of the prasinophyte Chloropicon primus (CCMP1205).</title>
        <authorList>
            <person name="Pombert J.-F."/>
            <person name="Otis C."/>
            <person name="Turmel M."/>
            <person name="Lemieux C."/>
        </authorList>
    </citation>
    <scope>NUCLEOTIDE SEQUENCE [LARGE SCALE GENOMIC DNA]</scope>
    <source>
        <strain evidence="2 3">CCMP1205</strain>
    </source>
</reference>